<protein>
    <submittedName>
        <fullName evidence="1">Uncharacterized protein</fullName>
    </submittedName>
</protein>
<evidence type="ECO:0000313" key="1">
    <source>
        <dbReference type="EMBL" id="SDE90236.1"/>
    </source>
</evidence>
<dbReference type="Pfam" id="PF20083">
    <property type="entry name" value="DUF6477"/>
    <property type="match status" value="1"/>
</dbReference>
<keyword evidence="2" id="KW-1185">Reference proteome</keyword>
<dbReference type="RefSeq" id="WP_089960623.1">
    <property type="nucleotide sequence ID" value="NZ_FNAV01000009.1"/>
</dbReference>
<name>A0A1G7GQ51_9RHOB</name>
<evidence type="ECO:0000313" key="2">
    <source>
        <dbReference type="Proteomes" id="UP000198994"/>
    </source>
</evidence>
<sequence>MQDILSLLSSLRRPRLLIRAARIGADDYRREHHLSRILGIETPIRSGPALMQLLEIEDAMNGRRRAADGAYSVARHVEVLAALMGEARLLAASSAGRAEPSRDGAV</sequence>
<dbReference type="STRING" id="282683.SAMN04488105_109138"/>
<accession>A0A1G7GQ51</accession>
<dbReference type="EMBL" id="FNAV01000009">
    <property type="protein sequence ID" value="SDE90236.1"/>
    <property type="molecule type" value="Genomic_DNA"/>
</dbReference>
<organism evidence="1 2">
    <name type="scientific">Salipiger thiooxidans</name>
    <dbReference type="NCBI Taxonomy" id="282683"/>
    <lineage>
        <taxon>Bacteria</taxon>
        <taxon>Pseudomonadati</taxon>
        <taxon>Pseudomonadota</taxon>
        <taxon>Alphaproteobacteria</taxon>
        <taxon>Rhodobacterales</taxon>
        <taxon>Roseobacteraceae</taxon>
        <taxon>Salipiger</taxon>
    </lineage>
</organism>
<proteinExistence type="predicted"/>
<dbReference type="Proteomes" id="UP000198994">
    <property type="component" value="Unassembled WGS sequence"/>
</dbReference>
<dbReference type="AlphaFoldDB" id="A0A1G7GQ51"/>
<dbReference type="InterPro" id="IPR045516">
    <property type="entry name" value="DUF6477"/>
</dbReference>
<gene>
    <name evidence="1" type="ORF">SAMN04488105_109138</name>
</gene>
<reference evidence="2" key="1">
    <citation type="submission" date="2016-10" db="EMBL/GenBank/DDBJ databases">
        <authorList>
            <person name="Varghese N."/>
            <person name="Submissions S."/>
        </authorList>
    </citation>
    <scope>NUCLEOTIDE SEQUENCE [LARGE SCALE GENOMIC DNA]</scope>
    <source>
        <strain evidence="2">DSM 10146</strain>
    </source>
</reference>
<dbReference type="OrthoDB" id="7875218at2"/>